<protein>
    <submittedName>
        <fullName evidence="1">Uncharacterized protein</fullName>
    </submittedName>
</protein>
<proteinExistence type="predicted"/>
<accession>L7IXI5</accession>
<evidence type="ECO:0000313" key="1">
    <source>
        <dbReference type="EMBL" id="ELQ60628.1"/>
    </source>
</evidence>
<sequence length="78" mass="8679">MASSIPQRMEWLGKLGELGKYPKPSHRTYFPYQALPPLVGTSVGAAWANGEKRGLRVPSRPSSIYQTLSRLACIIYND</sequence>
<reference evidence="1" key="1">
    <citation type="journal article" date="2012" name="PLoS Genet.">
        <title>Comparative analysis of the genomes of two field isolates of the rice blast fungus Magnaporthe oryzae.</title>
        <authorList>
            <person name="Xue M."/>
            <person name="Yang J."/>
            <person name="Li Z."/>
            <person name="Hu S."/>
            <person name="Yao N."/>
            <person name="Dean R.A."/>
            <person name="Zhao W."/>
            <person name="Shen M."/>
            <person name="Zhang H."/>
            <person name="Li C."/>
            <person name="Liu L."/>
            <person name="Cao L."/>
            <person name="Xu X."/>
            <person name="Xing Y."/>
            <person name="Hsiang T."/>
            <person name="Zhang Z."/>
            <person name="Xu J.R."/>
            <person name="Peng Y.L."/>
        </authorList>
    </citation>
    <scope>NUCLEOTIDE SEQUENCE [LARGE SCALE GENOMIC DNA]</scope>
    <source>
        <strain evidence="1">P131</strain>
    </source>
</reference>
<dbReference type="EMBL" id="JH795273">
    <property type="protein sequence ID" value="ELQ60628.1"/>
    <property type="molecule type" value="Genomic_DNA"/>
</dbReference>
<dbReference type="AlphaFoldDB" id="L7IXI5"/>
<name>L7IXI5_PYRO1</name>
<organism>
    <name type="scientific">Pyricularia oryzae (strain P131)</name>
    <name type="common">Rice blast fungus</name>
    <name type="synonym">Magnaporthe oryzae</name>
    <dbReference type="NCBI Taxonomy" id="1143193"/>
    <lineage>
        <taxon>Eukaryota</taxon>
        <taxon>Fungi</taxon>
        <taxon>Dikarya</taxon>
        <taxon>Ascomycota</taxon>
        <taxon>Pezizomycotina</taxon>
        <taxon>Sordariomycetes</taxon>
        <taxon>Sordariomycetidae</taxon>
        <taxon>Magnaporthales</taxon>
        <taxon>Pyriculariaceae</taxon>
        <taxon>Pyricularia</taxon>
    </lineage>
</organism>
<gene>
    <name evidence="1" type="ORF">OOW_P131scaffold01275g10</name>
</gene>